<dbReference type="GO" id="GO:0007606">
    <property type="term" value="P:sensory perception of chemical stimulus"/>
    <property type="evidence" value="ECO:0007669"/>
    <property type="project" value="UniProtKB-UniRule"/>
</dbReference>
<feature type="transmembrane region" description="Helical" evidence="6">
    <location>
        <begin position="265"/>
        <end position="286"/>
    </location>
</feature>
<dbReference type="Pfam" id="PF02118">
    <property type="entry name" value="Srg"/>
    <property type="match status" value="1"/>
</dbReference>
<protein>
    <recommendedName>
        <fullName evidence="6">Serpentine receptor class gamma</fullName>
    </recommendedName>
</protein>
<comment type="similarity">
    <text evidence="2 6">Belongs to the nematode receptor-like protein srg family.</text>
</comment>
<evidence type="ECO:0000256" key="2">
    <source>
        <dbReference type="ARBA" id="ARBA00005692"/>
    </source>
</evidence>
<dbReference type="eggNOG" id="ENOG502TJES">
    <property type="taxonomic scope" value="Eukaryota"/>
</dbReference>
<evidence type="ECO:0000256" key="6">
    <source>
        <dbReference type="RuleBase" id="RU280813"/>
    </source>
</evidence>
<dbReference type="InterPro" id="IPR052880">
    <property type="entry name" value="NRL-Serpentine_Class_Gamma"/>
</dbReference>
<comment type="subcellular location">
    <subcellularLocation>
        <location evidence="1">Membrane</location>
        <topology evidence="1">Multi-pass membrane protein</topology>
    </subcellularLocation>
</comment>
<dbReference type="OMA" id="ILMWNIL"/>
<organism evidence="8">
    <name type="scientific">Caenorhabditis remanei</name>
    <name type="common">Caenorhabditis vulgaris</name>
    <dbReference type="NCBI Taxonomy" id="31234"/>
    <lineage>
        <taxon>Eukaryota</taxon>
        <taxon>Metazoa</taxon>
        <taxon>Ecdysozoa</taxon>
        <taxon>Nematoda</taxon>
        <taxon>Chromadorea</taxon>
        <taxon>Rhabditida</taxon>
        <taxon>Rhabditina</taxon>
        <taxon>Rhabditomorpha</taxon>
        <taxon>Rhabditoidea</taxon>
        <taxon>Rhabditidae</taxon>
        <taxon>Peloderinae</taxon>
        <taxon>Caenorhabditis</taxon>
    </lineage>
</organism>
<proteinExistence type="inferred from homology"/>
<dbReference type="AlphaFoldDB" id="E3LKI5"/>
<evidence type="ECO:0000256" key="3">
    <source>
        <dbReference type="ARBA" id="ARBA00022692"/>
    </source>
</evidence>
<dbReference type="InterPro" id="IPR000609">
    <property type="entry name" value="7TM_GPCR_serpentine_rcpt_Srg"/>
</dbReference>
<feature type="transmembrane region" description="Helical" evidence="6">
    <location>
        <begin position="187"/>
        <end position="209"/>
    </location>
</feature>
<feature type="transmembrane region" description="Helical" evidence="6">
    <location>
        <begin position="140"/>
        <end position="157"/>
    </location>
</feature>
<keyword evidence="4 6" id="KW-1133">Transmembrane helix</keyword>
<name>E3LKI5_CAERE</name>
<dbReference type="GO" id="GO:0004888">
    <property type="term" value="F:transmembrane signaling receptor activity"/>
    <property type="evidence" value="ECO:0007669"/>
    <property type="project" value="InterPro"/>
</dbReference>
<feature type="transmembrane region" description="Helical" evidence="6">
    <location>
        <begin position="20"/>
        <end position="44"/>
    </location>
</feature>
<dbReference type="Proteomes" id="UP000008281">
    <property type="component" value="Unassembled WGS sequence"/>
</dbReference>
<dbReference type="HOGENOM" id="CLU_076972_0_0_1"/>
<keyword evidence="3 6" id="KW-0812">Transmembrane</keyword>
<evidence type="ECO:0000256" key="4">
    <source>
        <dbReference type="ARBA" id="ARBA00022989"/>
    </source>
</evidence>
<dbReference type="InParanoid" id="E3LKI5"/>
<sequence>MSPGVTSLWVDLPVNIAKEIMTIIQLIYGVPSIVLMLFLIIFLGCSPKYSSSFYRLVQVDLLTNLICWLNTWISLRSSEFAWGTTYIKFFESILPGTWNFSTYLLNFFMHLQFCSAAWMSVHRISSILFFNHYEKFWSRYYMLIALIFCGYSCIPQIPGEYPQMSLVNGSLYFTFYPARVHSFNVQVLTFSVVYFVTLVGLGISVPLIAKYRLRDVVTDSGLSRKLTRIALTYGFVYSGILAWTVINTLQSLFSLFPEWFGKASYAMLSVASDMMTLALPYILLIYDSNIKRDLRNPLESSKITTAIVSS</sequence>
<comment type="caution">
    <text evidence="6">Lacks conserved residue(s) required for the propagation of feature annotation.</text>
</comment>
<dbReference type="PANTHER" id="PTHR31114:SF3">
    <property type="entry name" value="SERPENTINE RECEPTOR CLASS GAMMA-RELATED"/>
    <property type="match status" value="1"/>
</dbReference>
<dbReference type="GO" id="GO:0016020">
    <property type="term" value="C:membrane"/>
    <property type="evidence" value="ECO:0007669"/>
    <property type="project" value="UniProtKB-SubCell"/>
</dbReference>
<evidence type="ECO:0000313" key="7">
    <source>
        <dbReference type="EMBL" id="EFO99728.1"/>
    </source>
</evidence>
<dbReference type="PANTHER" id="PTHR31114">
    <property type="entry name" value="SERPENTINE RECEPTOR CLASS GAMMA"/>
    <property type="match status" value="1"/>
</dbReference>
<evidence type="ECO:0000256" key="1">
    <source>
        <dbReference type="ARBA" id="ARBA00004141"/>
    </source>
</evidence>
<keyword evidence="5 6" id="KW-0472">Membrane</keyword>
<keyword evidence="8" id="KW-1185">Reference proteome</keyword>
<evidence type="ECO:0000256" key="5">
    <source>
        <dbReference type="ARBA" id="ARBA00023136"/>
    </source>
</evidence>
<feature type="transmembrane region" description="Helical" evidence="6">
    <location>
        <begin position="230"/>
        <end position="253"/>
    </location>
</feature>
<reference evidence="7" key="1">
    <citation type="submission" date="2007-07" db="EMBL/GenBank/DDBJ databases">
        <title>PCAP assembly of the Caenorhabditis remanei genome.</title>
        <authorList>
            <consortium name="The Caenorhabditis remanei Sequencing Consortium"/>
            <person name="Wilson R.K."/>
        </authorList>
    </citation>
    <scope>NUCLEOTIDE SEQUENCE [LARGE SCALE GENOMIC DNA]</scope>
    <source>
        <strain evidence="7">PB4641</strain>
    </source>
</reference>
<dbReference type="EMBL" id="DS268410">
    <property type="protein sequence ID" value="EFO99728.1"/>
    <property type="molecule type" value="Genomic_DNA"/>
</dbReference>
<dbReference type="OrthoDB" id="5847711at2759"/>
<gene>
    <name evidence="7" type="ORF">CRE_18807</name>
</gene>
<evidence type="ECO:0000313" key="8">
    <source>
        <dbReference type="Proteomes" id="UP000008281"/>
    </source>
</evidence>
<accession>E3LKI5</accession>